<comment type="caution">
    <text evidence="7">The sequence shown here is derived from an EMBL/GenBank/DDBJ whole genome shotgun (WGS) entry which is preliminary data.</text>
</comment>
<dbReference type="CDD" id="cd01173">
    <property type="entry name" value="pyridoxal_pyridoxamine_kinase"/>
    <property type="match status" value="1"/>
</dbReference>
<keyword evidence="4" id="KW-0418">Kinase</keyword>
<evidence type="ECO:0000256" key="5">
    <source>
        <dbReference type="ARBA" id="ARBA00022840"/>
    </source>
</evidence>
<evidence type="ECO:0000256" key="1">
    <source>
        <dbReference type="ARBA" id="ARBA00012104"/>
    </source>
</evidence>
<dbReference type="EC" id="2.7.1.35" evidence="1"/>
<evidence type="ECO:0000259" key="6">
    <source>
        <dbReference type="Pfam" id="PF08543"/>
    </source>
</evidence>
<feature type="domain" description="Pyridoxamine kinase/Phosphomethylpyrimidine kinase" evidence="6">
    <location>
        <begin position="71"/>
        <end position="254"/>
    </location>
</feature>
<name>G5IIE2_9FIRM</name>
<dbReference type="InterPro" id="IPR004625">
    <property type="entry name" value="PyrdxlKinase"/>
</dbReference>
<dbReference type="InterPro" id="IPR029056">
    <property type="entry name" value="Ribokinase-like"/>
</dbReference>
<dbReference type="Pfam" id="PF08543">
    <property type="entry name" value="Phos_pyr_kin"/>
    <property type="match status" value="1"/>
</dbReference>
<reference evidence="7 8" key="1">
    <citation type="submission" date="2011-08" db="EMBL/GenBank/DDBJ databases">
        <title>The Genome Sequence of Clostridium hathewayi WAL-18680.</title>
        <authorList>
            <consortium name="The Broad Institute Genome Sequencing Platform"/>
            <person name="Earl A."/>
            <person name="Ward D."/>
            <person name="Feldgarden M."/>
            <person name="Gevers D."/>
            <person name="Finegold S.M."/>
            <person name="Summanen P.H."/>
            <person name="Molitoris D.R."/>
            <person name="Song M."/>
            <person name="Daigneault M."/>
            <person name="Allen-Vercoe E."/>
            <person name="Young S.K."/>
            <person name="Zeng Q."/>
            <person name="Gargeya S."/>
            <person name="Fitzgerald M."/>
            <person name="Haas B."/>
            <person name="Abouelleil A."/>
            <person name="Alvarado L."/>
            <person name="Arachchi H.M."/>
            <person name="Berlin A."/>
            <person name="Brown A."/>
            <person name="Chapman S.B."/>
            <person name="Chen Z."/>
            <person name="Dunbar C."/>
            <person name="Freedman E."/>
            <person name="Gearin G."/>
            <person name="Gellesch M."/>
            <person name="Goldberg J."/>
            <person name="Griggs A."/>
            <person name="Gujja S."/>
            <person name="Heiman D."/>
            <person name="Howarth C."/>
            <person name="Larson L."/>
            <person name="Lui A."/>
            <person name="MacDonald P.J.P."/>
            <person name="Montmayeur A."/>
            <person name="Murphy C."/>
            <person name="Neiman D."/>
            <person name="Pearson M."/>
            <person name="Priest M."/>
            <person name="Roberts A."/>
            <person name="Saif S."/>
            <person name="Shea T."/>
            <person name="Shenoy N."/>
            <person name="Sisk P."/>
            <person name="Stolte C."/>
            <person name="Sykes S."/>
            <person name="Wortman J."/>
            <person name="Nusbaum C."/>
            <person name="Birren B."/>
        </authorList>
    </citation>
    <scope>NUCLEOTIDE SEQUENCE [LARGE SCALE GENOMIC DNA]</scope>
    <source>
        <strain evidence="7 8">WAL-18680</strain>
    </source>
</reference>
<proteinExistence type="predicted"/>
<dbReference type="GO" id="GO:0005829">
    <property type="term" value="C:cytosol"/>
    <property type="evidence" value="ECO:0007669"/>
    <property type="project" value="TreeGrafter"/>
</dbReference>
<dbReference type="EMBL" id="ADLN01000090">
    <property type="protein sequence ID" value="EHI58754.1"/>
    <property type="molecule type" value="Genomic_DNA"/>
</dbReference>
<dbReference type="Proteomes" id="UP000005384">
    <property type="component" value="Unassembled WGS sequence"/>
</dbReference>
<accession>G5IIE2</accession>
<dbReference type="Gene3D" id="3.40.1190.20">
    <property type="match status" value="1"/>
</dbReference>
<dbReference type="SUPFAM" id="SSF53613">
    <property type="entry name" value="Ribokinase-like"/>
    <property type="match status" value="1"/>
</dbReference>
<dbReference type="NCBIfam" id="NF005491">
    <property type="entry name" value="PRK07105.1"/>
    <property type="match status" value="1"/>
</dbReference>
<protein>
    <recommendedName>
        <fullName evidence="1">pyridoxal kinase</fullName>
        <ecNumber evidence="1">2.7.1.35</ecNumber>
    </recommendedName>
</protein>
<evidence type="ECO:0000313" key="7">
    <source>
        <dbReference type="EMBL" id="EHI58754.1"/>
    </source>
</evidence>
<keyword evidence="2" id="KW-0808">Transferase</keyword>
<evidence type="ECO:0000256" key="4">
    <source>
        <dbReference type="ARBA" id="ARBA00022777"/>
    </source>
</evidence>
<evidence type="ECO:0000256" key="2">
    <source>
        <dbReference type="ARBA" id="ARBA00022679"/>
    </source>
</evidence>
<dbReference type="PANTHER" id="PTHR10534">
    <property type="entry name" value="PYRIDOXAL KINASE"/>
    <property type="match status" value="1"/>
</dbReference>
<dbReference type="GO" id="GO:0009443">
    <property type="term" value="P:pyridoxal 5'-phosphate salvage"/>
    <property type="evidence" value="ECO:0007669"/>
    <property type="project" value="InterPro"/>
</dbReference>
<evidence type="ECO:0000313" key="8">
    <source>
        <dbReference type="Proteomes" id="UP000005384"/>
    </source>
</evidence>
<dbReference type="HOGENOM" id="CLU_046496_2_0_9"/>
<dbReference type="OrthoDB" id="9800808at2"/>
<dbReference type="PATRIC" id="fig|742737.3.peg.3247"/>
<dbReference type="RefSeq" id="WP_006781249.1">
    <property type="nucleotide sequence ID" value="NZ_CP040506.1"/>
</dbReference>
<dbReference type="AlphaFoldDB" id="G5IIE2"/>
<gene>
    <name evidence="7" type="ORF">HMPREF9473_03270</name>
</gene>
<keyword evidence="3" id="KW-0547">Nucleotide-binding</keyword>
<dbReference type="PANTHER" id="PTHR10534:SF2">
    <property type="entry name" value="PYRIDOXAL KINASE"/>
    <property type="match status" value="1"/>
</dbReference>
<evidence type="ECO:0000256" key="3">
    <source>
        <dbReference type="ARBA" id="ARBA00022741"/>
    </source>
</evidence>
<dbReference type="GO" id="GO:0005524">
    <property type="term" value="F:ATP binding"/>
    <property type="evidence" value="ECO:0007669"/>
    <property type="project" value="UniProtKB-KW"/>
</dbReference>
<keyword evidence="8" id="KW-1185">Reference proteome</keyword>
<sequence>MQKKIAIINDISGYGRCAVTVALPIISTLKVQCCPVPTSIFSNHTAFPSYYLDDYTEKMQPYINEWKKLGLKFEGIETGFLGSKEQMNIVIGFLGDFRKEGTVVVVDPIMGDHGKTYATYTKPMCEEMKRLVGYADIITPNVTEACILTDTAYHEEKWKIKDIEALARQLGQMGPGKVVITGIPQGEYIANYCYERDGEAKLLRTLKVGTQRCGTGDIFAAIITADAVNGVPFQKSVKKASNFIKKCIQKSIEMEIPLTDGVCFEELLGTLR</sequence>
<organism evidence="7 8">
    <name type="scientific">Hungatella hathewayi WAL-18680</name>
    <dbReference type="NCBI Taxonomy" id="742737"/>
    <lineage>
        <taxon>Bacteria</taxon>
        <taxon>Bacillati</taxon>
        <taxon>Bacillota</taxon>
        <taxon>Clostridia</taxon>
        <taxon>Lachnospirales</taxon>
        <taxon>Lachnospiraceae</taxon>
        <taxon>Hungatella</taxon>
    </lineage>
</organism>
<dbReference type="GO" id="GO:0008478">
    <property type="term" value="F:pyridoxal kinase activity"/>
    <property type="evidence" value="ECO:0007669"/>
    <property type="project" value="UniProtKB-EC"/>
</dbReference>
<dbReference type="InterPro" id="IPR013749">
    <property type="entry name" value="PM/HMP-P_kinase-1"/>
</dbReference>
<keyword evidence="5" id="KW-0067">ATP-binding</keyword>